<dbReference type="InterPro" id="IPR013766">
    <property type="entry name" value="Thioredoxin_domain"/>
</dbReference>
<protein>
    <submittedName>
        <fullName evidence="2">Thioredoxin-like protein</fullName>
    </submittedName>
</protein>
<reference evidence="2 3" key="1">
    <citation type="journal article" date="2019" name="Nat. Ecol. Evol.">
        <title>Megaphylogeny resolves global patterns of mushroom evolution.</title>
        <authorList>
            <person name="Varga T."/>
            <person name="Krizsan K."/>
            <person name="Foldi C."/>
            <person name="Dima B."/>
            <person name="Sanchez-Garcia M."/>
            <person name="Sanchez-Ramirez S."/>
            <person name="Szollosi G.J."/>
            <person name="Szarkandi J.G."/>
            <person name="Papp V."/>
            <person name="Albert L."/>
            <person name="Andreopoulos W."/>
            <person name="Angelini C."/>
            <person name="Antonin V."/>
            <person name="Barry K.W."/>
            <person name="Bougher N.L."/>
            <person name="Buchanan P."/>
            <person name="Buyck B."/>
            <person name="Bense V."/>
            <person name="Catcheside P."/>
            <person name="Chovatia M."/>
            <person name="Cooper J."/>
            <person name="Damon W."/>
            <person name="Desjardin D."/>
            <person name="Finy P."/>
            <person name="Geml J."/>
            <person name="Haridas S."/>
            <person name="Hughes K."/>
            <person name="Justo A."/>
            <person name="Karasinski D."/>
            <person name="Kautmanova I."/>
            <person name="Kiss B."/>
            <person name="Kocsube S."/>
            <person name="Kotiranta H."/>
            <person name="LaButti K.M."/>
            <person name="Lechner B.E."/>
            <person name="Liimatainen K."/>
            <person name="Lipzen A."/>
            <person name="Lukacs Z."/>
            <person name="Mihaltcheva S."/>
            <person name="Morgado L.N."/>
            <person name="Niskanen T."/>
            <person name="Noordeloos M.E."/>
            <person name="Ohm R.A."/>
            <person name="Ortiz-Santana B."/>
            <person name="Ovrebo C."/>
            <person name="Racz N."/>
            <person name="Riley R."/>
            <person name="Savchenko A."/>
            <person name="Shiryaev A."/>
            <person name="Soop K."/>
            <person name="Spirin V."/>
            <person name="Szebenyi C."/>
            <person name="Tomsovsky M."/>
            <person name="Tulloss R.E."/>
            <person name="Uehling J."/>
            <person name="Grigoriev I.V."/>
            <person name="Vagvolgyi C."/>
            <person name="Papp T."/>
            <person name="Martin F.M."/>
            <person name="Miettinen O."/>
            <person name="Hibbett D.S."/>
            <person name="Nagy L.G."/>
        </authorList>
    </citation>
    <scope>NUCLEOTIDE SEQUENCE [LARGE SCALE GENOMIC DNA]</scope>
    <source>
        <strain evidence="2 3">CBS 309.79</strain>
    </source>
</reference>
<dbReference type="AlphaFoldDB" id="A0A5C3R5Z3"/>
<evidence type="ECO:0000259" key="1">
    <source>
        <dbReference type="Pfam" id="PF00085"/>
    </source>
</evidence>
<keyword evidence="3" id="KW-1185">Reference proteome</keyword>
<dbReference type="InterPro" id="IPR036249">
    <property type="entry name" value="Thioredoxin-like_sf"/>
</dbReference>
<organism evidence="2 3">
    <name type="scientific">Pterulicium gracile</name>
    <dbReference type="NCBI Taxonomy" id="1884261"/>
    <lineage>
        <taxon>Eukaryota</taxon>
        <taxon>Fungi</taxon>
        <taxon>Dikarya</taxon>
        <taxon>Basidiomycota</taxon>
        <taxon>Agaricomycotina</taxon>
        <taxon>Agaricomycetes</taxon>
        <taxon>Agaricomycetidae</taxon>
        <taxon>Agaricales</taxon>
        <taxon>Pleurotineae</taxon>
        <taxon>Pterulaceae</taxon>
        <taxon>Pterulicium</taxon>
    </lineage>
</organism>
<dbReference type="PANTHER" id="PTHR10438">
    <property type="entry name" value="THIOREDOXIN"/>
    <property type="match status" value="1"/>
</dbReference>
<dbReference type="EMBL" id="ML178815">
    <property type="protein sequence ID" value="TFL06554.1"/>
    <property type="molecule type" value="Genomic_DNA"/>
</dbReference>
<gene>
    <name evidence="2" type="ORF">BDV98DRAFT_155751</name>
</gene>
<dbReference type="SUPFAM" id="SSF52833">
    <property type="entry name" value="Thioredoxin-like"/>
    <property type="match status" value="1"/>
</dbReference>
<name>A0A5C3R5Z3_9AGAR</name>
<proteinExistence type="predicted"/>
<evidence type="ECO:0000313" key="2">
    <source>
        <dbReference type="EMBL" id="TFL06554.1"/>
    </source>
</evidence>
<feature type="domain" description="Thioredoxin" evidence="1">
    <location>
        <begin position="9"/>
        <end position="71"/>
    </location>
</feature>
<dbReference type="InterPro" id="IPR050620">
    <property type="entry name" value="Thioredoxin_H-type-like"/>
</dbReference>
<dbReference type="PANTHER" id="PTHR10438:SF468">
    <property type="entry name" value="THIOREDOXIN-1-RELATED"/>
    <property type="match status" value="1"/>
</dbReference>
<dbReference type="Proteomes" id="UP000305067">
    <property type="component" value="Unassembled WGS sequence"/>
</dbReference>
<evidence type="ECO:0000313" key="3">
    <source>
        <dbReference type="Proteomes" id="UP000305067"/>
    </source>
</evidence>
<dbReference type="STRING" id="1884261.A0A5C3R5Z3"/>
<dbReference type="CDD" id="cd02947">
    <property type="entry name" value="TRX_family"/>
    <property type="match status" value="1"/>
</dbReference>
<dbReference type="OrthoDB" id="2121326at2759"/>
<dbReference type="Pfam" id="PF00085">
    <property type="entry name" value="Thioredoxin"/>
    <property type="match status" value="1"/>
</dbReference>
<sequence>MIYSPVSFDFARQIKGDKPVVVQFYTTWDGPSKAISPIFEKYSTEYGENVDFYRIDTDEVSEIVQEVGIRTVVWHESHHTACRPLLTVSRVPAFIAFREGETVGNLRGANPPALHVRVNFSCWFCEWVLIEMIETCGRVAIDFVRCAEVWTCGT</sequence>
<dbReference type="Gene3D" id="3.40.30.10">
    <property type="entry name" value="Glutaredoxin"/>
    <property type="match status" value="1"/>
</dbReference>
<accession>A0A5C3R5Z3</accession>